<evidence type="ECO:0000256" key="1">
    <source>
        <dbReference type="ARBA" id="ARBA00011738"/>
    </source>
</evidence>
<sequence length="110" mass="12277">MSITHIVLFQFKLEVTAEIVQDTCERMLALKDKCVHHTSKQPYIKSTSGGKDNSPEGIQSGMTHAFIVEFESAADRDYYVQSDPSHLAFVKTLDGLVEKVQVIDFTDGVL</sequence>
<reference evidence="3 4" key="1">
    <citation type="submission" date="2020-08" db="EMBL/GenBank/DDBJ databases">
        <title>The completed genome sequence of the pathogenic ascomycete fungus Penicillium digitatum.</title>
        <authorList>
            <person name="Wang M."/>
        </authorList>
    </citation>
    <scope>NUCLEOTIDE SEQUENCE [LARGE SCALE GENOMIC DNA]</scope>
    <source>
        <strain evidence="3 4">PdW03</strain>
    </source>
</reference>
<feature type="domain" description="Stress-response A/B barrel" evidence="2">
    <location>
        <begin position="3"/>
        <end position="105"/>
    </location>
</feature>
<dbReference type="AlphaFoldDB" id="A0A7T6XG41"/>
<dbReference type="EMBL" id="CP060774">
    <property type="protein sequence ID" value="QQK40509.1"/>
    <property type="molecule type" value="Genomic_DNA"/>
</dbReference>
<dbReference type="PROSITE" id="PS51502">
    <property type="entry name" value="S_R_A_B_BARREL"/>
    <property type="match status" value="1"/>
</dbReference>
<dbReference type="InterPro" id="IPR011008">
    <property type="entry name" value="Dimeric_a/b-barrel"/>
</dbReference>
<dbReference type="Gene3D" id="3.30.70.100">
    <property type="match status" value="1"/>
</dbReference>
<dbReference type="PANTHER" id="PTHR33178:SF10">
    <property type="entry name" value="STRESS-RESPONSE A_B BARREL DOMAIN-CONTAINING PROTEIN"/>
    <property type="match status" value="1"/>
</dbReference>
<evidence type="ECO:0000259" key="2">
    <source>
        <dbReference type="PROSITE" id="PS51502"/>
    </source>
</evidence>
<name>A0A7T6XG41_PENDI</name>
<dbReference type="Pfam" id="PF07876">
    <property type="entry name" value="Dabb"/>
    <property type="match status" value="1"/>
</dbReference>
<dbReference type="VEuPathDB" id="FungiDB:PDIP_81080"/>
<dbReference type="Proteomes" id="UP000595662">
    <property type="component" value="Chromosome 1"/>
</dbReference>
<dbReference type="PANTHER" id="PTHR33178">
    <property type="match status" value="1"/>
</dbReference>
<dbReference type="InterPro" id="IPR044662">
    <property type="entry name" value="HS1/DABB1-like"/>
</dbReference>
<dbReference type="RefSeq" id="XP_014532265.2">
    <property type="nucleotide sequence ID" value="XM_014676779.2"/>
</dbReference>
<proteinExistence type="predicted"/>
<organism evidence="3 4">
    <name type="scientific">Penicillium digitatum</name>
    <name type="common">Green mold</name>
    <dbReference type="NCBI Taxonomy" id="36651"/>
    <lineage>
        <taxon>Eukaryota</taxon>
        <taxon>Fungi</taxon>
        <taxon>Dikarya</taxon>
        <taxon>Ascomycota</taxon>
        <taxon>Pezizomycotina</taxon>
        <taxon>Eurotiomycetes</taxon>
        <taxon>Eurotiomycetidae</taxon>
        <taxon>Eurotiales</taxon>
        <taxon>Aspergillaceae</taxon>
        <taxon>Penicillium</taxon>
    </lineage>
</organism>
<dbReference type="SUPFAM" id="SSF54909">
    <property type="entry name" value="Dimeric alpha+beta barrel"/>
    <property type="match status" value="1"/>
</dbReference>
<gene>
    <name evidence="3" type="ORF">Pdw03_3363</name>
</gene>
<dbReference type="InterPro" id="IPR013097">
    <property type="entry name" value="Dabb"/>
</dbReference>
<dbReference type="GeneID" id="26236424"/>
<protein>
    <submittedName>
        <fullName evidence="3">Dimeric alpha-beta barrel</fullName>
    </submittedName>
</protein>
<evidence type="ECO:0000313" key="3">
    <source>
        <dbReference type="EMBL" id="QQK40509.1"/>
    </source>
</evidence>
<evidence type="ECO:0000313" key="4">
    <source>
        <dbReference type="Proteomes" id="UP000595662"/>
    </source>
</evidence>
<comment type="subunit">
    <text evidence="1">Homodimer.</text>
</comment>
<accession>A0A7T6XG41</accession>
<dbReference type="SMART" id="SM00886">
    <property type="entry name" value="Dabb"/>
    <property type="match status" value="1"/>
</dbReference>
<dbReference type="KEGG" id="pdp:PDIP_81080"/>